<dbReference type="OrthoDB" id="152385at2759"/>
<keyword evidence="8" id="KW-1015">Disulfide bond</keyword>
<evidence type="ECO:0000256" key="3">
    <source>
        <dbReference type="ARBA" id="ARBA00022729"/>
    </source>
</evidence>
<dbReference type="PANTHER" id="PTHR13817">
    <property type="entry name" value="TITIN"/>
    <property type="match status" value="1"/>
</dbReference>
<accession>A0A7R9LE03</accession>
<dbReference type="PANTHER" id="PTHR13817:SF102">
    <property type="entry name" value="DOWN SYNDROME CELL ADHESION MOLECULE-LIKE PROTEIN DSCAM2"/>
    <property type="match status" value="1"/>
</dbReference>
<keyword evidence="12" id="KW-1185">Reference proteome</keyword>
<gene>
    <name evidence="11" type="ORF">ONB1V03_LOCUS1734</name>
</gene>
<dbReference type="GO" id="GO:0016020">
    <property type="term" value="C:membrane"/>
    <property type="evidence" value="ECO:0007669"/>
    <property type="project" value="UniProtKB-SubCell"/>
</dbReference>
<keyword evidence="6" id="KW-1133">Transmembrane helix</keyword>
<dbReference type="PROSITE" id="PS50853">
    <property type="entry name" value="FN3"/>
    <property type="match status" value="4"/>
</dbReference>
<feature type="domain" description="Fibronectin type-III" evidence="10">
    <location>
        <begin position="310"/>
        <end position="403"/>
    </location>
</feature>
<organism evidence="11">
    <name type="scientific">Oppiella nova</name>
    <dbReference type="NCBI Taxonomy" id="334625"/>
    <lineage>
        <taxon>Eukaryota</taxon>
        <taxon>Metazoa</taxon>
        <taxon>Ecdysozoa</taxon>
        <taxon>Arthropoda</taxon>
        <taxon>Chelicerata</taxon>
        <taxon>Arachnida</taxon>
        <taxon>Acari</taxon>
        <taxon>Acariformes</taxon>
        <taxon>Sarcoptiformes</taxon>
        <taxon>Oribatida</taxon>
        <taxon>Brachypylina</taxon>
        <taxon>Oppioidea</taxon>
        <taxon>Oppiidae</taxon>
        <taxon>Oppiella</taxon>
    </lineage>
</organism>
<evidence type="ECO:0000313" key="11">
    <source>
        <dbReference type="EMBL" id="CAD7639033.1"/>
    </source>
</evidence>
<dbReference type="PRINTS" id="PR00014">
    <property type="entry name" value="FNTYPEIII"/>
</dbReference>
<evidence type="ECO:0000259" key="10">
    <source>
        <dbReference type="PROSITE" id="PS50853"/>
    </source>
</evidence>
<comment type="subcellular location">
    <subcellularLocation>
        <location evidence="1">Membrane</location>
        <topology evidence="1">Single-pass membrane protein</topology>
    </subcellularLocation>
</comment>
<evidence type="ECO:0000256" key="4">
    <source>
        <dbReference type="ARBA" id="ARBA00022737"/>
    </source>
</evidence>
<dbReference type="SUPFAM" id="SSF49265">
    <property type="entry name" value="Fibronectin type III"/>
    <property type="match status" value="2"/>
</dbReference>
<evidence type="ECO:0000256" key="6">
    <source>
        <dbReference type="ARBA" id="ARBA00022989"/>
    </source>
</evidence>
<feature type="domain" description="Fibronectin type-III" evidence="10">
    <location>
        <begin position="7"/>
        <end position="102"/>
    </location>
</feature>
<evidence type="ECO:0000256" key="8">
    <source>
        <dbReference type="ARBA" id="ARBA00023157"/>
    </source>
</evidence>
<dbReference type="GO" id="GO:0007155">
    <property type="term" value="P:cell adhesion"/>
    <property type="evidence" value="ECO:0007669"/>
    <property type="project" value="UniProtKB-KW"/>
</dbReference>
<dbReference type="InterPro" id="IPR056754">
    <property type="entry name" value="DSCAM/DSCAML_C"/>
</dbReference>
<dbReference type="InterPro" id="IPR003961">
    <property type="entry name" value="FN3_dom"/>
</dbReference>
<keyword evidence="7" id="KW-0472">Membrane</keyword>
<name>A0A7R9LE03_9ACAR</name>
<dbReference type="CDD" id="cd00063">
    <property type="entry name" value="FN3"/>
    <property type="match status" value="4"/>
</dbReference>
<keyword evidence="3" id="KW-0732">Signal</keyword>
<dbReference type="Pfam" id="PF25059">
    <property type="entry name" value="FN3_DSCAM-DSCAML_C"/>
    <property type="match status" value="1"/>
</dbReference>
<dbReference type="InterPro" id="IPR050964">
    <property type="entry name" value="Striated_Muscle_Regulatory"/>
</dbReference>
<keyword evidence="9" id="KW-0393">Immunoglobulin domain</keyword>
<keyword evidence="5" id="KW-0130">Cell adhesion</keyword>
<evidence type="ECO:0000256" key="1">
    <source>
        <dbReference type="ARBA" id="ARBA00004167"/>
    </source>
</evidence>
<proteinExistence type="predicted"/>
<dbReference type="InterPro" id="IPR036116">
    <property type="entry name" value="FN3_sf"/>
</dbReference>
<dbReference type="EMBL" id="OC915168">
    <property type="protein sequence ID" value="CAD7639033.1"/>
    <property type="molecule type" value="Genomic_DNA"/>
</dbReference>
<dbReference type="Pfam" id="PF00041">
    <property type="entry name" value="fn3"/>
    <property type="match status" value="3"/>
</dbReference>
<evidence type="ECO:0000256" key="7">
    <source>
        <dbReference type="ARBA" id="ARBA00023136"/>
    </source>
</evidence>
<evidence type="ECO:0000313" key="12">
    <source>
        <dbReference type="Proteomes" id="UP000728032"/>
    </source>
</evidence>
<dbReference type="Gene3D" id="2.60.40.10">
    <property type="entry name" value="Immunoglobulins"/>
    <property type="match status" value="4"/>
</dbReference>
<dbReference type="FunFam" id="2.60.40.10:FF:000028">
    <property type="entry name" value="Neuronal cell adhesion molecule"/>
    <property type="match status" value="1"/>
</dbReference>
<dbReference type="AlphaFoldDB" id="A0A7R9LE03"/>
<keyword evidence="2" id="KW-0812">Transmembrane</keyword>
<reference evidence="11" key="1">
    <citation type="submission" date="2020-11" db="EMBL/GenBank/DDBJ databases">
        <authorList>
            <person name="Tran Van P."/>
        </authorList>
    </citation>
    <scope>NUCLEOTIDE SEQUENCE</scope>
</reference>
<dbReference type="Proteomes" id="UP000728032">
    <property type="component" value="Unassembled WGS sequence"/>
</dbReference>
<dbReference type="InterPro" id="IPR013783">
    <property type="entry name" value="Ig-like_fold"/>
</dbReference>
<keyword evidence="4" id="KW-0677">Repeat</keyword>
<dbReference type="SMART" id="SM00060">
    <property type="entry name" value="FN3"/>
    <property type="match status" value="4"/>
</dbReference>
<dbReference type="EMBL" id="CAJPVJ010000343">
    <property type="protein sequence ID" value="CAG2162134.1"/>
    <property type="molecule type" value="Genomic_DNA"/>
</dbReference>
<protein>
    <recommendedName>
        <fullName evidence="10">Fibronectin type-III domain-containing protein</fullName>
    </recommendedName>
</protein>
<feature type="domain" description="Fibronectin type-III" evidence="10">
    <location>
        <begin position="214"/>
        <end position="306"/>
    </location>
</feature>
<feature type="domain" description="Fibronectin type-III" evidence="10">
    <location>
        <begin position="107"/>
        <end position="212"/>
    </location>
</feature>
<sequence>MQEPPDAPSELKILEHDGRSARTSWSSPYSGNSPIIHYMVQYKLDTDKWTARTPNVTVSASETSVLVGGLRPVTTYQIRVFAINGLGKSESSQVIVLKTIEETPGGPPLHIKAVPLSSKSIKVSWKPPRKDLQYGVILGYYVGYKVSESANLDQMNKDFVYKTLEVKNEAILEECTVNELTRSTKYQIIVQAYNSKGAGPSSEPTFVKTLEMDPPSTPTLRVVSGTSNSIQLSWLMNSDDSTPATGFILHHKKESADWDELRLTDTKSYAHQWLKCGTRYQYYIIAFNSVGKSDASSIVSAKTDGASPVAPDKHSLLSVNTTTATIFLDAFHDGGCPVNMFEVMYKLAKSRKWISLSNRAFTDQKQIVLSDLMPSTSYDIKITAFNEAGSTEAQYSFTTTSLALQDDEPGVLSSSKSAPSVPFYADVLPRHGSNVYSNYSPNKVSQQDCTETVNLTELDVNGSHVKKMSMPSEDQCTQSMAHFPTPYAMTKVGDTEERVPLNAMSRQSPLKSYNADHEAIYATVKRTPRQPRSDVHIYQYPTNVQPDSGCESSEASNMAHHWRTSVVRFDSEPQSVKLFACDPQSGLIYGRNQSRSSHHYK</sequence>
<evidence type="ECO:0000256" key="9">
    <source>
        <dbReference type="ARBA" id="ARBA00023319"/>
    </source>
</evidence>
<evidence type="ECO:0000256" key="5">
    <source>
        <dbReference type="ARBA" id="ARBA00022889"/>
    </source>
</evidence>
<evidence type="ECO:0000256" key="2">
    <source>
        <dbReference type="ARBA" id="ARBA00022692"/>
    </source>
</evidence>